<evidence type="ECO:0000313" key="3">
    <source>
        <dbReference type="Proteomes" id="UP001166291"/>
    </source>
</evidence>
<organism evidence="2 3">
    <name type="scientific">Zhongshania aquimaris</name>
    <dbReference type="NCBI Taxonomy" id="2857107"/>
    <lineage>
        <taxon>Bacteria</taxon>
        <taxon>Pseudomonadati</taxon>
        <taxon>Pseudomonadota</taxon>
        <taxon>Gammaproteobacteria</taxon>
        <taxon>Cellvibrionales</taxon>
        <taxon>Spongiibacteraceae</taxon>
        <taxon>Zhongshania</taxon>
    </lineage>
</organism>
<dbReference type="PANTHER" id="PTHR43798">
    <property type="entry name" value="MONOACYLGLYCEROL LIPASE"/>
    <property type="match status" value="1"/>
</dbReference>
<dbReference type="PANTHER" id="PTHR43798:SF5">
    <property type="entry name" value="MONOACYLGLYCEROL LIPASE ABHD6"/>
    <property type="match status" value="1"/>
</dbReference>
<dbReference type="InterPro" id="IPR050266">
    <property type="entry name" value="AB_hydrolase_sf"/>
</dbReference>
<dbReference type="EMBL" id="JAHWDQ010000001">
    <property type="protein sequence ID" value="MBW2939586.1"/>
    <property type="molecule type" value="Genomic_DNA"/>
</dbReference>
<dbReference type="Pfam" id="PF12697">
    <property type="entry name" value="Abhydrolase_6"/>
    <property type="match status" value="1"/>
</dbReference>
<dbReference type="RefSeq" id="WP_219041835.1">
    <property type="nucleotide sequence ID" value="NZ_JAHWDQ010000001.1"/>
</dbReference>
<protein>
    <submittedName>
        <fullName evidence="2">Alpha/beta hydrolase</fullName>
    </submittedName>
</protein>
<name>A0ABS6VMQ7_9GAMM</name>
<accession>A0ABS6VMQ7</accession>
<dbReference type="InterPro" id="IPR000073">
    <property type="entry name" value="AB_hydrolase_1"/>
</dbReference>
<keyword evidence="2" id="KW-0378">Hydrolase</keyword>
<reference evidence="2" key="1">
    <citation type="submission" date="2021-07" db="EMBL/GenBank/DDBJ databases">
        <title>Zhongshania sp. CAU 1632 isolated from seawater.</title>
        <authorList>
            <person name="Kim W."/>
        </authorList>
    </citation>
    <scope>NUCLEOTIDE SEQUENCE</scope>
    <source>
        <strain evidence="2">CAU 1632</strain>
    </source>
</reference>
<dbReference type="Proteomes" id="UP001166291">
    <property type="component" value="Unassembled WGS sequence"/>
</dbReference>
<keyword evidence="3" id="KW-1185">Reference proteome</keyword>
<feature type="domain" description="AB hydrolase-1" evidence="1">
    <location>
        <begin position="86"/>
        <end position="320"/>
    </location>
</feature>
<gene>
    <name evidence="2" type="ORF">KXJ70_02280</name>
</gene>
<dbReference type="GO" id="GO:0016787">
    <property type="term" value="F:hydrolase activity"/>
    <property type="evidence" value="ECO:0007669"/>
    <property type="project" value="UniProtKB-KW"/>
</dbReference>
<comment type="caution">
    <text evidence="2">The sequence shown here is derived from an EMBL/GenBank/DDBJ whole genome shotgun (WGS) entry which is preliminary data.</text>
</comment>
<proteinExistence type="predicted"/>
<evidence type="ECO:0000259" key="1">
    <source>
        <dbReference type="Pfam" id="PF12697"/>
    </source>
</evidence>
<sequence>MNAVNGIVAENAAILTELDAMRDRYLATPLADIDKAALARWQPSGSLWQRLQPLMSLQAGLKRRVAKVDDHNICYWAGGNSAGRVVVLLHGFGSSKENWSYLAARLRKDCYLLVPDLAGFGDSDFHPDADYRMAAQADRVASWLKGLGIEKAHFAGSSMGGAIAAQLAARHPQLVETLCLMNSAGVPGKHLSQLESGLAAGKNYLAPSSPRDTWLVFAIALHRRQRFIGMILSFFLAGAMSHRKRVNDFIFSHLVDSLKDTFLNLNKITAPTLVLWGDSDQVLDVSCADQFCDQISDAKAMILPAVGHLPMIEEPALTARVLSDFWCAGTRVI</sequence>
<evidence type="ECO:0000313" key="2">
    <source>
        <dbReference type="EMBL" id="MBW2939586.1"/>
    </source>
</evidence>